<dbReference type="Proteomes" id="UP000027602">
    <property type="component" value="Chromosome"/>
</dbReference>
<sequence>MKKQEAAALAKKMIDNANKYGLPLKKKKKK</sequence>
<gene>
    <name evidence="1" type="ORF">BMMGA3_02385</name>
    <name evidence="2" type="ORF">BMMGA3_17065</name>
</gene>
<evidence type="ECO:0000313" key="3">
    <source>
        <dbReference type="Proteomes" id="UP000027602"/>
    </source>
</evidence>
<reference evidence="1 3" key="1">
    <citation type="journal article" date="2015" name="BMC Genomics">
        <title>Transcriptome analysis of thermophilic methylotrophic Bacillus methanolicus MGA3 using RNA-sequencing provides detailed insights into its previously uncharted transcriptional landscape.</title>
        <authorList>
            <person name="Irla M."/>
            <person name="Neshat A."/>
            <person name="Brautaset T."/>
            <person name="Ruckert C."/>
            <person name="Kalinowski J."/>
            <person name="Wendisch V.F."/>
        </authorList>
    </citation>
    <scope>NUCLEOTIDE SEQUENCE [LARGE SCALE GENOMIC DNA]</scope>
    <source>
        <strain evidence="1">MGA3</strain>
        <strain evidence="3">MGA3 / ATCC 53907</strain>
        <plasmid evidence="2">pBM69</plasmid>
        <plasmid evidence="3">Plasmid pBM69</plasmid>
    </source>
</reference>
<dbReference type="EMBL" id="CP007739">
    <property type="protein sequence ID" value="AIE58945.1"/>
    <property type="molecule type" value="Genomic_DNA"/>
</dbReference>
<dbReference type="HOGENOM" id="CLU_219955_0_0_9"/>
<accession>I3E395</accession>
<geneLocation type="plasmid" evidence="2 3">
    <name>pBM69</name>
</geneLocation>
<dbReference type="Proteomes" id="UP000027602">
    <property type="component" value="Plasmid pBM69"/>
</dbReference>
<evidence type="ECO:0000313" key="2">
    <source>
        <dbReference type="EMBL" id="AIE61760.1"/>
    </source>
</evidence>
<keyword evidence="2" id="KW-0614">Plasmid</keyword>
<name>I3E395_BACMM</name>
<organism evidence="1 3">
    <name type="scientific">Bacillus methanolicus (strain MGA3 / ATCC 53907)</name>
    <dbReference type="NCBI Taxonomy" id="796606"/>
    <lineage>
        <taxon>Bacteria</taxon>
        <taxon>Bacillati</taxon>
        <taxon>Bacillota</taxon>
        <taxon>Bacilli</taxon>
        <taxon>Bacillales</taxon>
        <taxon>Bacillaceae</taxon>
        <taxon>Bacillus</taxon>
    </lineage>
</organism>
<protein>
    <submittedName>
        <fullName evidence="1">Uncharacterized protein</fullName>
    </submittedName>
</protein>
<dbReference type="KEGG" id="bmet:BMMGA3_17065"/>
<keyword evidence="3" id="KW-1185">Reference proteome</keyword>
<proteinExistence type="predicted"/>
<dbReference type="AlphaFoldDB" id="I3E395"/>
<dbReference type="KEGG" id="bmet:BMMGA3_02385"/>
<dbReference type="EMBL" id="CP007740">
    <property type="protein sequence ID" value="AIE61760.1"/>
    <property type="molecule type" value="Genomic_DNA"/>
</dbReference>
<evidence type="ECO:0000313" key="1">
    <source>
        <dbReference type="EMBL" id="AIE58945.1"/>
    </source>
</evidence>